<proteinExistence type="predicted"/>
<dbReference type="Proteomes" id="UP000248889">
    <property type="component" value="Unassembled WGS sequence"/>
</dbReference>
<evidence type="ECO:0000313" key="2">
    <source>
        <dbReference type="Proteomes" id="UP000248889"/>
    </source>
</evidence>
<organism evidence="1 2">
    <name type="scientific">Streptacidiphilus pinicola</name>
    <dbReference type="NCBI Taxonomy" id="2219663"/>
    <lineage>
        <taxon>Bacteria</taxon>
        <taxon>Bacillati</taxon>
        <taxon>Actinomycetota</taxon>
        <taxon>Actinomycetes</taxon>
        <taxon>Kitasatosporales</taxon>
        <taxon>Streptomycetaceae</taxon>
        <taxon>Streptacidiphilus</taxon>
    </lineage>
</organism>
<dbReference type="RefSeq" id="WP_111507326.1">
    <property type="nucleotide sequence ID" value="NZ_QKYN01000185.1"/>
</dbReference>
<dbReference type="EMBL" id="QKYN01000185">
    <property type="protein sequence ID" value="RAG80972.1"/>
    <property type="molecule type" value="Genomic_DNA"/>
</dbReference>
<name>A0A2X0I7P0_9ACTN</name>
<accession>A0A2X0I7P0</accession>
<evidence type="ECO:0000313" key="1">
    <source>
        <dbReference type="EMBL" id="RAG80972.1"/>
    </source>
</evidence>
<reference evidence="1 2" key="1">
    <citation type="submission" date="2018-06" db="EMBL/GenBank/DDBJ databases">
        <title>Streptacidiphilus pinicola sp. nov., isolated from pine grove soil.</title>
        <authorList>
            <person name="Roh S.G."/>
            <person name="Park S."/>
            <person name="Kim M.-K."/>
            <person name="Yun B.-R."/>
            <person name="Park J."/>
            <person name="Kim M.J."/>
            <person name="Kim Y.S."/>
            <person name="Kim S.B."/>
        </authorList>
    </citation>
    <scope>NUCLEOTIDE SEQUENCE [LARGE SCALE GENOMIC DNA]</scope>
    <source>
        <strain evidence="1 2">MMS16-CNU450</strain>
    </source>
</reference>
<dbReference type="OrthoDB" id="4338334at2"/>
<keyword evidence="2" id="KW-1185">Reference proteome</keyword>
<comment type="caution">
    <text evidence="1">The sequence shown here is derived from an EMBL/GenBank/DDBJ whole genome shotgun (WGS) entry which is preliminary data.</text>
</comment>
<protein>
    <submittedName>
        <fullName evidence="1">Uncharacterized protein</fullName>
    </submittedName>
</protein>
<dbReference type="AlphaFoldDB" id="A0A2X0I7P0"/>
<gene>
    <name evidence="1" type="ORF">DN069_35240</name>
</gene>
<sequence length="66" mass="7543">MAYLHQNDPIAQANSAIRRFIESLPGGRITPAVRPEYEQLVRDYFAAVKHRDEQRADEPEPPRLAA</sequence>